<dbReference type="Gene3D" id="1.25.40.10">
    <property type="entry name" value="Tetratricopeptide repeat domain"/>
    <property type="match status" value="1"/>
</dbReference>
<dbReference type="InterPro" id="IPR011990">
    <property type="entry name" value="TPR-like_helical_dom_sf"/>
</dbReference>
<accession>A0A964BM85</accession>
<reference evidence="1" key="1">
    <citation type="journal article" date="2021" name="Antonie Van Leeuwenhoek">
        <title>Draft genome and description of Waterburya agarophytonicola gen. nov. sp. nov. (Pleurocapsales, Cyanobacteria): a seaweed symbiont.</title>
        <authorList>
            <person name="Bonthond G."/>
            <person name="Shalygin S."/>
            <person name="Bayer T."/>
            <person name="Weinberger F."/>
        </authorList>
    </citation>
    <scope>NUCLEOTIDE SEQUENCE</scope>
    <source>
        <strain evidence="1">KI4</strain>
    </source>
</reference>
<organism evidence="1 2">
    <name type="scientific">Waterburya agarophytonicola KI4</name>
    <dbReference type="NCBI Taxonomy" id="2874699"/>
    <lineage>
        <taxon>Bacteria</taxon>
        <taxon>Bacillati</taxon>
        <taxon>Cyanobacteriota</taxon>
        <taxon>Cyanophyceae</taxon>
        <taxon>Pleurocapsales</taxon>
        <taxon>Hyellaceae</taxon>
        <taxon>Waterburya</taxon>
        <taxon>Waterburya agarophytonicola</taxon>
    </lineage>
</organism>
<comment type="caution">
    <text evidence="1">The sequence shown here is derived from an EMBL/GenBank/DDBJ whole genome shotgun (WGS) entry which is preliminary data.</text>
</comment>
<sequence length="55" mass="6592">MYNNRGNAYNDLEQYDTAIADYTKANVYQTSRNSLLKFMVGWFNFWIFNSLEHSE</sequence>
<dbReference type="InterPro" id="IPR019734">
    <property type="entry name" value="TPR_rpt"/>
</dbReference>
<dbReference type="SUPFAM" id="SSF48452">
    <property type="entry name" value="TPR-like"/>
    <property type="match status" value="1"/>
</dbReference>
<dbReference type="Proteomes" id="UP000729733">
    <property type="component" value="Unassembled WGS sequence"/>
</dbReference>
<dbReference type="AlphaFoldDB" id="A0A964BM85"/>
<dbReference type="EMBL" id="JADWDC010000005">
    <property type="protein sequence ID" value="MCC0176029.1"/>
    <property type="molecule type" value="Genomic_DNA"/>
</dbReference>
<gene>
    <name evidence="1" type="ORF">I4641_03425</name>
</gene>
<keyword evidence="2" id="KW-1185">Reference proteome</keyword>
<evidence type="ECO:0000313" key="1">
    <source>
        <dbReference type="EMBL" id="MCC0176029.1"/>
    </source>
</evidence>
<dbReference type="RefSeq" id="WP_369426712.1">
    <property type="nucleotide sequence ID" value="NZ_JADWDC010000005.1"/>
</dbReference>
<protein>
    <submittedName>
        <fullName evidence="1">Tetratricopeptide repeat protein</fullName>
    </submittedName>
</protein>
<dbReference type="Pfam" id="PF00515">
    <property type="entry name" value="TPR_1"/>
    <property type="match status" value="1"/>
</dbReference>
<evidence type="ECO:0000313" key="2">
    <source>
        <dbReference type="Proteomes" id="UP000729733"/>
    </source>
</evidence>
<name>A0A964BM85_9CYAN</name>
<proteinExistence type="predicted"/>